<keyword evidence="3" id="KW-1185">Reference proteome</keyword>
<organism evidence="2 3">
    <name type="scientific">Acetanaerobacterium elongatum</name>
    <dbReference type="NCBI Taxonomy" id="258515"/>
    <lineage>
        <taxon>Bacteria</taxon>
        <taxon>Bacillati</taxon>
        <taxon>Bacillota</taxon>
        <taxon>Clostridia</taxon>
        <taxon>Eubacteriales</taxon>
        <taxon>Oscillospiraceae</taxon>
        <taxon>Acetanaerobacterium</taxon>
    </lineage>
</organism>
<dbReference type="InterPro" id="IPR025668">
    <property type="entry name" value="Tnp_DDE_dom"/>
</dbReference>
<evidence type="ECO:0000259" key="1">
    <source>
        <dbReference type="Pfam" id="PF13751"/>
    </source>
</evidence>
<dbReference type="RefSeq" id="WP_242871754.1">
    <property type="nucleotide sequence ID" value="NZ_FNID01000033.1"/>
</dbReference>
<sequence length="134" mass="15448">RHVWEDYKDRAYAFTHTEYGKKIYARRKETIERSFADSKELHGLRYCRMRGLAKAAEQCLLTAAVQNMKKIANILSNRDIMQSVKRCLLFLPTYTKPAGKGRVLSVICERLYAVPFCIMKTTRPASGSKDGHCR</sequence>
<dbReference type="Pfam" id="PF13751">
    <property type="entry name" value="DDE_Tnp_1_6"/>
    <property type="match status" value="1"/>
</dbReference>
<evidence type="ECO:0000313" key="2">
    <source>
        <dbReference type="EMBL" id="SDN81598.1"/>
    </source>
</evidence>
<protein>
    <submittedName>
        <fullName evidence="2">Transposase DDE domain-containing protein</fullName>
    </submittedName>
</protein>
<dbReference type="Proteomes" id="UP000199182">
    <property type="component" value="Unassembled WGS sequence"/>
</dbReference>
<dbReference type="EMBL" id="FNID01000033">
    <property type="protein sequence ID" value="SDN81598.1"/>
    <property type="molecule type" value="Genomic_DNA"/>
</dbReference>
<dbReference type="AlphaFoldDB" id="A0A1H0EGW8"/>
<reference evidence="2 3" key="1">
    <citation type="submission" date="2016-10" db="EMBL/GenBank/DDBJ databases">
        <authorList>
            <person name="de Groot N.N."/>
        </authorList>
    </citation>
    <scope>NUCLEOTIDE SEQUENCE [LARGE SCALE GENOMIC DNA]</scope>
    <source>
        <strain evidence="2 3">CGMCC 1.5012</strain>
    </source>
</reference>
<accession>A0A1H0EGW8</accession>
<gene>
    <name evidence="2" type="ORF">SAMN05192585_13325</name>
</gene>
<evidence type="ECO:0000313" key="3">
    <source>
        <dbReference type="Proteomes" id="UP000199182"/>
    </source>
</evidence>
<proteinExistence type="predicted"/>
<feature type="non-terminal residue" evidence="2">
    <location>
        <position position="1"/>
    </location>
</feature>
<dbReference type="STRING" id="258515.SAMN05192585_13325"/>
<name>A0A1H0EGW8_9FIRM</name>
<feature type="domain" description="Transposase DDE" evidence="1">
    <location>
        <begin position="2"/>
        <end position="71"/>
    </location>
</feature>